<organism evidence="3 4">
    <name type="scientific">Ruegeria halocynthiae</name>
    <dbReference type="NCBI Taxonomy" id="985054"/>
    <lineage>
        <taxon>Bacteria</taxon>
        <taxon>Pseudomonadati</taxon>
        <taxon>Pseudomonadota</taxon>
        <taxon>Alphaproteobacteria</taxon>
        <taxon>Rhodobacterales</taxon>
        <taxon>Roseobacteraceae</taxon>
        <taxon>Ruegeria</taxon>
    </lineage>
</organism>
<evidence type="ECO:0000256" key="1">
    <source>
        <dbReference type="SAM" id="Phobius"/>
    </source>
</evidence>
<dbReference type="RefSeq" id="WP_074739695.1">
    <property type="nucleotide sequence ID" value="NZ_FNNP01000030.1"/>
</dbReference>
<evidence type="ECO:0000313" key="4">
    <source>
        <dbReference type="Proteomes" id="UP000183400"/>
    </source>
</evidence>
<dbReference type="EMBL" id="FNNP01000030">
    <property type="protein sequence ID" value="SDX98756.1"/>
    <property type="molecule type" value="Genomic_DNA"/>
</dbReference>
<dbReference type="Pfam" id="PF00892">
    <property type="entry name" value="EamA"/>
    <property type="match status" value="1"/>
</dbReference>
<accession>A0A1H3G659</accession>
<keyword evidence="1" id="KW-0472">Membrane</keyword>
<dbReference type="InterPro" id="IPR000620">
    <property type="entry name" value="EamA_dom"/>
</dbReference>
<dbReference type="Proteomes" id="UP000183400">
    <property type="component" value="Unassembled WGS sequence"/>
</dbReference>
<dbReference type="GO" id="GO:0016020">
    <property type="term" value="C:membrane"/>
    <property type="evidence" value="ECO:0007669"/>
    <property type="project" value="InterPro"/>
</dbReference>
<protein>
    <submittedName>
        <fullName evidence="3">EamA-like transporter family protein</fullName>
    </submittedName>
</protein>
<dbReference type="OrthoDB" id="9784288at2"/>
<keyword evidence="4" id="KW-1185">Reference proteome</keyword>
<feature type="transmembrane region" description="Helical" evidence="1">
    <location>
        <begin position="38"/>
        <end position="56"/>
    </location>
</feature>
<name>A0A1H3G659_9RHOB</name>
<dbReference type="STRING" id="985054.SAMN05444358_1303"/>
<proteinExistence type="predicted"/>
<keyword evidence="1" id="KW-0812">Transmembrane</keyword>
<evidence type="ECO:0000259" key="2">
    <source>
        <dbReference type="Pfam" id="PF00892"/>
    </source>
</evidence>
<feature type="transmembrane region" description="Helical" evidence="1">
    <location>
        <begin position="68"/>
        <end position="88"/>
    </location>
</feature>
<keyword evidence="1" id="KW-1133">Transmembrane helix</keyword>
<evidence type="ECO:0000313" key="3">
    <source>
        <dbReference type="EMBL" id="SDX98756.1"/>
    </source>
</evidence>
<dbReference type="AlphaFoldDB" id="A0A1H3G659"/>
<sequence length="113" mass="11848">MIDVRKGVLLGLLGVFSFSLTLPMTRIAVQGLSPDQIAIWRAIVAALVAGVVLLILRPERPRGRQFIPLIGCSLGTVFGFPFFISLAMQTVPASQGAIVVGCPSSGILGQMAA</sequence>
<feature type="domain" description="EamA" evidence="2">
    <location>
        <begin position="6"/>
        <end position="100"/>
    </location>
</feature>
<gene>
    <name evidence="3" type="ORF">SAMN05444358_1303</name>
</gene>
<reference evidence="4" key="1">
    <citation type="submission" date="2016-10" db="EMBL/GenBank/DDBJ databases">
        <authorList>
            <person name="Varghese N."/>
            <person name="Submissions S."/>
        </authorList>
    </citation>
    <scope>NUCLEOTIDE SEQUENCE [LARGE SCALE GENOMIC DNA]</scope>
    <source>
        <strain evidence="4">DSM 27839</strain>
    </source>
</reference>